<evidence type="ECO:0000256" key="1">
    <source>
        <dbReference type="SAM" id="MobiDB-lite"/>
    </source>
</evidence>
<dbReference type="InterPro" id="IPR036770">
    <property type="entry name" value="Ankyrin_rpt-contain_sf"/>
</dbReference>
<gene>
    <name evidence="2" type="ORF">C7212DRAFT_363273</name>
</gene>
<dbReference type="EMBL" id="PYWC01000033">
    <property type="protein sequence ID" value="PWW76431.1"/>
    <property type="molecule type" value="Genomic_DNA"/>
</dbReference>
<name>A0A317STJ7_9PEZI</name>
<evidence type="ECO:0000313" key="3">
    <source>
        <dbReference type="Proteomes" id="UP000246991"/>
    </source>
</evidence>
<dbReference type="SUPFAM" id="SSF48403">
    <property type="entry name" value="Ankyrin repeat"/>
    <property type="match status" value="1"/>
</dbReference>
<dbReference type="InterPro" id="IPR002110">
    <property type="entry name" value="Ankyrin_rpt"/>
</dbReference>
<proteinExistence type="predicted"/>
<organism evidence="2 3">
    <name type="scientific">Tuber magnatum</name>
    <name type="common">white Piedmont truffle</name>
    <dbReference type="NCBI Taxonomy" id="42249"/>
    <lineage>
        <taxon>Eukaryota</taxon>
        <taxon>Fungi</taxon>
        <taxon>Dikarya</taxon>
        <taxon>Ascomycota</taxon>
        <taxon>Pezizomycotina</taxon>
        <taxon>Pezizomycetes</taxon>
        <taxon>Pezizales</taxon>
        <taxon>Tuberaceae</taxon>
        <taxon>Tuber</taxon>
    </lineage>
</organism>
<keyword evidence="3" id="KW-1185">Reference proteome</keyword>
<evidence type="ECO:0000313" key="2">
    <source>
        <dbReference type="EMBL" id="PWW76431.1"/>
    </source>
</evidence>
<feature type="region of interest" description="Disordered" evidence="1">
    <location>
        <begin position="93"/>
        <end position="127"/>
    </location>
</feature>
<dbReference type="Gene3D" id="1.25.40.20">
    <property type="entry name" value="Ankyrin repeat-containing domain"/>
    <property type="match status" value="1"/>
</dbReference>
<sequence length="217" mass="24131">MMTVLGRAGVVQHHYTKLFNGRSQGRHQYDWTPLHVAIGQKQNDIVSPLLSDAGLNIAQEADPSNETPLHIAARAGGTARLRSSSPVIPGLTSIKGTQRWNSPPLHSHARPPGNSEAPHHRPQMRPESPRLPLHLSFLYDRDSVTWLLLKLASPDIEGEGNAPPELLESERCDVIVRRFIAQQDFSFDHLRASRKEILAPEDSAFSQPIDLLPFMLS</sequence>
<comment type="caution">
    <text evidence="2">The sequence shown here is derived from an EMBL/GenBank/DDBJ whole genome shotgun (WGS) entry which is preliminary data.</text>
</comment>
<dbReference type="AlphaFoldDB" id="A0A317STJ7"/>
<accession>A0A317STJ7</accession>
<reference evidence="2 3" key="1">
    <citation type="submission" date="2018-03" db="EMBL/GenBank/DDBJ databases">
        <title>Genomes of Pezizomycetes fungi and the evolution of truffles.</title>
        <authorList>
            <person name="Murat C."/>
            <person name="Payen T."/>
            <person name="Noel B."/>
            <person name="Kuo A."/>
            <person name="Martin F.M."/>
        </authorList>
    </citation>
    <scope>NUCLEOTIDE SEQUENCE [LARGE SCALE GENOMIC DNA]</scope>
    <source>
        <strain evidence="2">091103-1</strain>
    </source>
</reference>
<dbReference type="Proteomes" id="UP000246991">
    <property type="component" value="Unassembled WGS sequence"/>
</dbReference>
<dbReference type="Pfam" id="PF12796">
    <property type="entry name" value="Ank_2"/>
    <property type="match status" value="1"/>
</dbReference>
<protein>
    <submittedName>
        <fullName evidence="2">Uncharacterized protein</fullName>
    </submittedName>
</protein>